<comment type="pathway">
    <text evidence="1">Pyrimidine metabolism; CTP biosynthesis via de novo pathway; CTP from UDP: step 2/2.</text>
</comment>
<accession>A0A6A2XNQ2</accession>
<keyword evidence="6" id="KW-0067">ATP-binding</keyword>
<keyword evidence="4" id="KW-0436">Ligase</keyword>
<dbReference type="InterPro" id="IPR017926">
    <property type="entry name" value="GATASE"/>
</dbReference>
<protein>
    <recommendedName>
        <fullName evidence="3">CTP synthase (glutamine hydrolyzing)</fullName>
        <ecNumber evidence="3">6.3.4.2</ecNumber>
    </recommendedName>
</protein>
<comment type="caution">
    <text evidence="11">The sequence shown here is derived from an EMBL/GenBank/DDBJ whole genome shotgun (WGS) entry which is preliminary data.</text>
</comment>
<dbReference type="Pfam" id="PF00117">
    <property type="entry name" value="GATase"/>
    <property type="match status" value="1"/>
</dbReference>
<name>A0A6A2XNQ2_HIBSY</name>
<reference evidence="11" key="1">
    <citation type="submission" date="2019-09" db="EMBL/GenBank/DDBJ databases">
        <title>Draft genome information of white flower Hibiscus syriacus.</title>
        <authorList>
            <person name="Kim Y.-M."/>
        </authorList>
    </citation>
    <scope>NUCLEOTIDE SEQUENCE [LARGE SCALE GENOMIC DNA]</scope>
    <source>
        <strain evidence="11">YM2019G1</strain>
    </source>
</reference>
<dbReference type="AlphaFoldDB" id="A0A6A2XNQ2"/>
<evidence type="ECO:0000256" key="6">
    <source>
        <dbReference type="ARBA" id="ARBA00022840"/>
    </source>
</evidence>
<comment type="similarity">
    <text evidence="2">Belongs to the CTP synthase family.</text>
</comment>
<organism evidence="11 12">
    <name type="scientific">Hibiscus syriacus</name>
    <name type="common">Rose of Sharon</name>
    <dbReference type="NCBI Taxonomy" id="106335"/>
    <lineage>
        <taxon>Eukaryota</taxon>
        <taxon>Viridiplantae</taxon>
        <taxon>Streptophyta</taxon>
        <taxon>Embryophyta</taxon>
        <taxon>Tracheophyta</taxon>
        <taxon>Spermatophyta</taxon>
        <taxon>Magnoliopsida</taxon>
        <taxon>eudicotyledons</taxon>
        <taxon>Gunneridae</taxon>
        <taxon>Pentapetalae</taxon>
        <taxon>rosids</taxon>
        <taxon>malvids</taxon>
        <taxon>Malvales</taxon>
        <taxon>Malvaceae</taxon>
        <taxon>Malvoideae</taxon>
        <taxon>Hibiscus</taxon>
    </lineage>
</organism>
<dbReference type="InterPro" id="IPR004468">
    <property type="entry name" value="CTP_synthase"/>
</dbReference>
<dbReference type="GO" id="GO:0044210">
    <property type="term" value="P:'de novo' CTP biosynthetic process"/>
    <property type="evidence" value="ECO:0007669"/>
    <property type="project" value="UniProtKB-UniPathway"/>
</dbReference>
<evidence type="ECO:0000256" key="4">
    <source>
        <dbReference type="ARBA" id="ARBA00022598"/>
    </source>
</evidence>
<evidence type="ECO:0000256" key="1">
    <source>
        <dbReference type="ARBA" id="ARBA00005171"/>
    </source>
</evidence>
<evidence type="ECO:0000256" key="9">
    <source>
        <dbReference type="ARBA" id="ARBA00047781"/>
    </source>
</evidence>
<dbReference type="UniPathway" id="UPA00159">
    <property type="reaction ID" value="UER00277"/>
</dbReference>
<dbReference type="GO" id="GO:0005524">
    <property type="term" value="F:ATP binding"/>
    <property type="evidence" value="ECO:0007669"/>
    <property type="project" value="UniProtKB-KW"/>
</dbReference>
<keyword evidence="7" id="KW-0315">Glutamine amidotransferase</keyword>
<evidence type="ECO:0000256" key="8">
    <source>
        <dbReference type="ARBA" id="ARBA00022975"/>
    </source>
</evidence>
<dbReference type="GO" id="GO:0019856">
    <property type="term" value="P:pyrimidine nucleobase biosynthetic process"/>
    <property type="evidence" value="ECO:0007669"/>
    <property type="project" value="TreeGrafter"/>
</dbReference>
<evidence type="ECO:0000256" key="5">
    <source>
        <dbReference type="ARBA" id="ARBA00022741"/>
    </source>
</evidence>
<dbReference type="SUPFAM" id="SSF52317">
    <property type="entry name" value="Class I glutamine amidotransferase-like"/>
    <property type="match status" value="1"/>
</dbReference>
<proteinExistence type="inferred from homology"/>
<evidence type="ECO:0000256" key="2">
    <source>
        <dbReference type="ARBA" id="ARBA00007533"/>
    </source>
</evidence>
<dbReference type="PANTHER" id="PTHR11550">
    <property type="entry name" value="CTP SYNTHASE"/>
    <property type="match status" value="1"/>
</dbReference>
<sequence length="117" mass="12662">MISKLEAAGLSFVGRDETGRRMEIVELPSHPYFIGVQFHPKFKSRPGKPYALFSGLIAASCEQLELFLNKSDHVSNGVANGVNTGKANLKVWQNGNCFKSANGSLNGVYSNGNGVHH</sequence>
<dbReference type="InterPro" id="IPR029062">
    <property type="entry name" value="Class_I_gatase-like"/>
</dbReference>
<dbReference type="EC" id="6.3.4.2" evidence="3"/>
<evidence type="ECO:0000259" key="10">
    <source>
        <dbReference type="Pfam" id="PF00117"/>
    </source>
</evidence>
<feature type="domain" description="Glutamine amidotransferase" evidence="10">
    <location>
        <begin position="5"/>
        <end position="57"/>
    </location>
</feature>
<keyword evidence="12" id="KW-1185">Reference proteome</keyword>
<evidence type="ECO:0000313" key="11">
    <source>
        <dbReference type="EMBL" id="KAE8668585.1"/>
    </source>
</evidence>
<comment type="catalytic activity">
    <reaction evidence="9">
        <text>UTP + L-glutamine + ATP + H2O = CTP + L-glutamate + ADP + phosphate + 2 H(+)</text>
        <dbReference type="Rhea" id="RHEA:26426"/>
        <dbReference type="ChEBI" id="CHEBI:15377"/>
        <dbReference type="ChEBI" id="CHEBI:15378"/>
        <dbReference type="ChEBI" id="CHEBI:29985"/>
        <dbReference type="ChEBI" id="CHEBI:30616"/>
        <dbReference type="ChEBI" id="CHEBI:37563"/>
        <dbReference type="ChEBI" id="CHEBI:43474"/>
        <dbReference type="ChEBI" id="CHEBI:46398"/>
        <dbReference type="ChEBI" id="CHEBI:58359"/>
        <dbReference type="ChEBI" id="CHEBI:456216"/>
        <dbReference type="EC" id="6.3.4.2"/>
    </reaction>
</comment>
<keyword evidence="5" id="KW-0547">Nucleotide-binding</keyword>
<evidence type="ECO:0000256" key="3">
    <source>
        <dbReference type="ARBA" id="ARBA00012291"/>
    </source>
</evidence>
<dbReference type="EMBL" id="VEPZ02001545">
    <property type="protein sequence ID" value="KAE8668585.1"/>
    <property type="molecule type" value="Genomic_DNA"/>
</dbReference>
<keyword evidence="8" id="KW-0665">Pyrimidine biosynthesis</keyword>
<gene>
    <name evidence="11" type="ORF">F3Y22_tig00112293pilonHSYRG00292</name>
</gene>
<dbReference type="PANTHER" id="PTHR11550:SF0">
    <property type="entry name" value="CTP SYNTHASE-RELATED"/>
    <property type="match status" value="1"/>
</dbReference>
<dbReference type="PROSITE" id="PS51273">
    <property type="entry name" value="GATASE_TYPE_1"/>
    <property type="match status" value="1"/>
</dbReference>
<dbReference type="Gene3D" id="3.40.50.880">
    <property type="match status" value="1"/>
</dbReference>
<dbReference type="GO" id="GO:0042802">
    <property type="term" value="F:identical protein binding"/>
    <property type="evidence" value="ECO:0007669"/>
    <property type="project" value="TreeGrafter"/>
</dbReference>
<evidence type="ECO:0000313" key="12">
    <source>
        <dbReference type="Proteomes" id="UP000436088"/>
    </source>
</evidence>
<dbReference type="Proteomes" id="UP000436088">
    <property type="component" value="Unassembled WGS sequence"/>
</dbReference>
<dbReference type="GO" id="GO:0003883">
    <property type="term" value="F:CTP synthase activity"/>
    <property type="evidence" value="ECO:0007669"/>
    <property type="project" value="UniProtKB-EC"/>
</dbReference>
<evidence type="ECO:0000256" key="7">
    <source>
        <dbReference type="ARBA" id="ARBA00022962"/>
    </source>
</evidence>